<comment type="similarity">
    <text evidence="1">Belongs to the histone-like Alba family.</text>
</comment>
<keyword evidence="3" id="KW-1185">Reference proteome</keyword>
<evidence type="ECO:0000313" key="2">
    <source>
        <dbReference type="EMBL" id="GER40853.1"/>
    </source>
</evidence>
<dbReference type="SUPFAM" id="SSF82704">
    <property type="entry name" value="AlbA-like"/>
    <property type="match status" value="1"/>
</dbReference>
<accession>A0A5A7Q6I1</accession>
<dbReference type="InterPro" id="IPR036882">
    <property type="entry name" value="Alba-like_dom_sf"/>
</dbReference>
<evidence type="ECO:0000313" key="3">
    <source>
        <dbReference type="Proteomes" id="UP000325081"/>
    </source>
</evidence>
<dbReference type="InterPro" id="IPR051958">
    <property type="entry name" value="Alba-like_NAB"/>
</dbReference>
<evidence type="ECO:0000256" key="1">
    <source>
        <dbReference type="ARBA" id="ARBA00008018"/>
    </source>
</evidence>
<dbReference type="EMBL" id="BKCP01005983">
    <property type="protein sequence ID" value="GER40853.1"/>
    <property type="molecule type" value="Genomic_DNA"/>
</dbReference>
<reference evidence="3" key="1">
    <citation type="journal article" date="2019" name="Curr. Biol.">
        <title>Genome Sequence of Striga asiatica Provides Insight into the Evolution of Plant Parasitism.</title>
        <authorList>
            <person name="Yoshida S."/>
            <person name="Kim S."/>
            <person name="Wafula E.K."/>
            <person name="Tanskanen J."/>
            <person name="Kim Y.M."/>
            <person name="Honaas L."/>
            <person name="Yang Z."/>
            <person name="Spallek T."/>
            <person name="Conn C.E."/>
            <person name="Ichihashi Y."/>
            <person name="Cheong K."/>
            <person name="Cui S."/>
            <person name="Der J.P."/>
            <person name="Gundlach H."/>
            <person name="Jiao Y."/>
            <person name="Hori C."/>
            <person name="Ishida J.K."/>
            <person name="Kasahara H."/>
            <person name="Kiba T."/>
            <person name="Kim M.S."/>
            <person name="Koo N."/>
            <person name="Laohavisit A."/>
            <person name="Lee Y.H."/>
            <person name="Lumba S."/>
            <person name="McCourt P."/>
            <person name="Mortimer J.C."/>
            <person name="Mutuku J.M."/>
            <person name="Nomura T."/>
            <person name="Sasaki-Sekimoto Y."/>
            <person name="Seto Y."/>
            <person name="Wang Y."/>
            <person name="Wakatake T."/>
            <person name="Sakakibara H."/>
            <person name="Demura T."/>
            <person name="Yamaguchi S."/>
            <person name="Yoneyama K."/>
            <person name="Manabe R.I."/>
            <person name="Nelson D.C."/>
            <person name="Schulman A.H."/>
            <person name="Timko M.P."/>
            <person name="dePamphilis C.W."/>
            <person name="Choi D."/>
            <person name="Shirasu K."/>
        </authorList>
    </citation>
    <scope>NUCLEOTIDE SEQUENCE [LARGE SCALE GENOMIC DNA]</scope>
    <source>
        <strain evidence="3">cv. UVA1</strain>
    </source>
</reference>
<gene>
    <name evidence="2" type="ORF">STAS_17553</name>
</gene>
<name>A0A5A7Q6I1_STRAF</name>
<dbReference type="AlphaFoldDB" id="A0A5A7Q6I1"/>
<comment type="caution">
    <text evidence="2">The sequence shown here is derived from an EMBL/GenBank/DDBJ whole genome shotgun (WGS) entry which is preliminary data.</text>
</comment>
<dbReference type="Proteomes" id="UP000325081">
    <property type="component" value="Unassembled WGS sequence"/>
</dbReference>
<dbReference type="PANTHER" id="PTHR13516:SF14">
    <property type="entry name" value="ALBA DNA_RNA-BINDING PROTEIN"/>
    <property type="match status" value="1"/>
</dbReference>
<dbReference type="GO" id="GO:0003723">
    <property type="term" value="F:RNA binding"/>
    <property type="evidence" value="ECO:0007669"/>
    <property type="project" value="TreeGrafter"/>
</dbReference>
<protein>
    <submittedName>
        <fullName evidence="2">Ribonuclease P protein subunit p25</fullName>
    </submittedName>
</protein>
<sequence length="225" mass="24756">MDRYQKVEKPKAETPIDENEIRITSQGRMRSYITYALTLLQRRIVGLHQITAIQSTDITDTWEPLEEGLQTLETTRKVSMVTITLSKKELDKANIGYQPPIPADQVKVATERGHLPCEEEVGVEEGEGQEPNLATVLHLGSMKMEGMREIVDMGGVAGEEAGLAASVGVDGEATVLLLLLKWTMLELTIKMHLEVVAVEGAHVAGVVDLDLMGRFKLLLELLIGV</sequence>
<dbReference type="Gene3D" id="3.30.110.20">
    <property type="entry name" value="Alba-like domain"/>
    <property type="match status" value="2"/>
</dbReference>
<dbReference type="OrthoDB" id="424402at2759"/>
<dbReference type="PANTHER" id="PTHR13516">
    <property type="entry name" value="RIBONUCLEASE P SUBUNIT P25"/>
    <property type="match status" value="1"/>
</dbReference>
<organism evidence="2 3">
    <name type="scientific">Striga asiatica</name>
    <name type="common">Asiatic witchweed</name>
    <name type="synonym">Buchnera asiatica</name>
    <dbReference type="NCBI Taxonomy" id="4170"/>
    <lineage>
        <taxon>Eukaryota</taxon>
        <taxon>Viridiplantae</taxon>
        <taxon>Streptophyta</taxon>
        <taxon>Embryophyta</taxon>
        <taxon>Tracheophyta</taxon>
        <taxon>Spermatophyta</taxon>
        <taxon>Magnoliopsida</taxon>
        <taxon>eudicotyledons</taxon>
        <taxon>Gunneridae</taxon>
        <taxon>Pentapetalae</taxon>
        <taxon>asterids</taxon>
        <taxon>lamiids</taxon>
        <taxon>Lamiales</taxon>
        <taxon>Orobanchaceae</taxon>
        <taxon>Buchnereae</taxon>
        <taxon>Striga</taxon>
    </lineage>
</organism>
<proteinExistence type="inferred from homology"/>